<dbReference type="EMBL" id="ML211557">
    <property type="protein sequence ID" value="TFK81808.1"/>
    <property type="molecule type" value="Genomic_DNA"/>
</dbReference>
<dbReference type="InParanoid" id="A0A5C3NZM1"/>
<accession>A0A5C3NZM1</accession>
<name>A0A5C3NZM1_9APHY</name>
<reference evidence="1 2" key="1">
    <citation type="journal article" date="2019" name="Nat. Ecol. Evol.">
        <title>Megaphylogeny resolves global patterns of mushroom evolution.</title>
        <authorList>
            <person name="Varga T."/>
            <person name="Krizsan K."/>
            <person name="Foldi C."/>
            <person name="Dima B."/>
            <person name="Sanchez-Garcia M."/>
            <person name="Sanchez-Ramirez S."/>
            <person name="Szollosi G.J."/>
            <person name="Szarkandi J.G."/>
            <person name="Papp V."/>
            <person name="Albert L."/>
            <person name="Andreopoulos W."/>
            <person name="Angelini C."/>
            <person name="Antonin V."/>
            <person name="Barry K.W."/>
            <person name="Bougher N.L."/>
            <person name="Buchanan P."/>
            <person name="Buyck B."/>
            <person name="Bense V."/>
            <person name="Catcheside P."/>
            <person name="Chovatia M."/>
            <person name="Cooper J."/>
            <person name="Damon W."/>
            <person name="Desjardin D."/>
            <person name="Finy P."/>
            <person name="Geml J."/>
            <person name="Haridas S."/>
            <person name="Hughes K."/>
            <person name="Justo A."/>
            <person name="Karasinski D."/>
            <person name="Kautmanova I."/>
            <person name="Kiss B."/>
            <person name="Kocsube S."/>
            <person name="Kotiranta H."/>
            <person name="LaButti K.M."/>
            <person name="Lechner B.E."/>
            <person name="Liimatainen K."/>
            <person name="Lipzen A."/>
            <person name="Lukacs Z."/>
            <person name="Mihaltcheva S."/>
            <person name="Morgado L.N."/>
            <person name="Niskanen T."/>
            <person name="Noordeloos M.E."/>
            <person name="Ohm R.A."/>
            <person name="Ortiz-Santana B."/>
            <person name="Ovrebo C."/>
            <person name="Racz N."/>
            <person name="Riley R."/>
            <person name="Savchenko A."/>
            <person name="Shiryaev A."/>
            <person name="Soop K."/>
            <person name="Spirin V."/>
            <person name="Szebenyi C."/>
            <person name="Tomsovsky M."/>
            <person name="Tulloss R.E."/>
            <person name="Uehling J."/>
            <person name="Grigoriev I.V."/>
            <person name="Vagvolgyi C."/>
            <person name="Papp T."/>
            <person name="Martin F.M."/>
            <person name="Miettinen O."/>
            <person name="Hibbett D.S."/>
            <person name="Nagy L.G."/>
        </authorList>
    </citation>
    <scope>NUCLEOTIDE SEQUENCE [LARGE SCALE GENOMIC DNA]</scope>
    <source>
        <strain evidence="1 2">HHB13444</strain>
    </source>
</reference>
<organism evidence="1 2">
    <name type="scientific">Polyporus arcularius HHB13444</name>
    <dbReference type="NCBI Taxonomy" id="1314778"/>
    <lineage>
        <taxon>Eukaryota</taxon>
        <taxon>Fungi</taxon>
        <taxon>Dikarya</taxon>
        <taxon>Basidiomycota</taxon>
        <taxon>Agaricomycotina</taxon>
        <taxon>Agaricomycetes</taxon>
        <taxon>Polyporales</taxon>
        <taxon>Polyporaceae</taxon>
        <taxon>Polyporus</taxon>
    </lineage>
</organism>
<sequence>MSARRLADIDVLLQHIQFVSSAKAQVPFNFAPANHPVMNTVEQSQHDAYYESVLKVALETYLRGVGHPQVPDIRSVIGDEVFQRTEVEPLLRARLFMRRTMGTDVVPEDEAWKIQIFFSHVGNRGTSLTADLIETLDCFNHCNFVIDEGVRALLGEGQPYIGFATWVHGALWDQWEEGLQDQWVDRFLYLMGAHRKGAYV</sequence>
<keyword evidence="2" id="KW-1185">Reference proteome</keyword>
<protein>
    <submittedName>
        <fullName evidence="1">Uncharacterized protein</fullName>
    </submittedName>
</protein>
<evidence type="ECO:0000313" key="1">
    <source>
        <dbReference type="EMBL" id="TFK81808.1"/>
    </source>
</evidence>
<gene>
    <name evidence="1" type="ORF">K466DRAFT_604194</name>
</gene>
<dbReference type="Proteomes" id="UP000308197">
    <property type="component" value="Unassembled WGS sequence"/>
</dbReference>
<dbReference type="AlphaFoldDB" id="A0A5C3NZM1"/>
<evidence type="ECO:0000313" key="2">
    <source>
        <dbReference type="Proteomes" id="UP000308197"/>
    </source>
</evidence>
<proteinExistence type="predicted"/>